<dbReference type="InterPro" id="IPR018391">
    <property type="entry name" value="PQQ_b-propeller_rpt"/>
</dbReference>
<comment type="subcellular location">
    <subcellularLocation>
        <location evidence="2">Cell membrane</location>
        <topology evidence="2">Multi-pass membrane protein</topology>
    </subcellularLocation>
</comment>
<keyword evidence="7" id="KW-1133">Transmembrane helix</keyword>
<evidence type="ECO:0000256" key="2">
    <source>
        <dbReference type="ARBA" id="ARBA00004651"/>
    </source>
</evidence>
<evidence type="ECO:0000256" key="10">
    <source>
        <dbReference type="SAM" id="SignalP"/>
    </source>
</evidence>
<evidence type="ECO:0000259" key="11">
    <source>
        <dbReference type="Pfam" id="PF01011"/>
    </source>
</evidence>
<dbReference type="SMART" id="SM00564">
    <property type="entry name" value="PQQ"/>
    <property type="match status" value="5"/>
</dbReference>
<reference evidence="12 13" key="1">
    <citation type="submission" date="2020-07" db="EMBL/GenBank/DDBJ databases">
        <title>Spirosoma foliorum sp. nov., isolated from the leaves on the Nejang mountain Korea, Republic of.</title>
        <authorList>
            <person name="Ho H."/>
            <person name="Lee Y.-J."/>
            <person name="Nurcahyanto D.-A."/>
            <person name="Kim S.-G."/>
        </authorList>
    </citation>
    <scope>NUCLEOTIDE SEQUENCE [LARGE SCALE GENOMIC DNA]</scope>
    <source>
        <strain evidence="12 13">PL0136</strain>
    </source>
</reference>
<dbReference type="GO" id="GO:0005886">
    <property type="term" value="C:plasma membrane"/>
    <property type="evidence" value="ECO:0007669"/>
    <property type="project" value="UniProtKB-SubCell"/>
</dbReference>
<keyword evidence="5" id="KW-0812">Transmembrane</keyword>
<protein>
    <submittedName>
        <fullName evidence="12">Pyrroloquinoline quinone-dependent dehydrogenase</fullName>
    </submittedName>
</protein>
<dbReference type="Proteomes" id="UP000515369">
    <property type="component" value="Chromosome"/>
</dbReference>
<evidence type="ECO:0000256" key="3">
    <source>
        <dbReference type="ARBA" id="ARBA00008156"/>
    </source>
</evidence>
<accession>A0A7G5H438</accession>
<dbReference type="EMBL" id="CP059732">
    <property type="protein sequence ID" value="QMW05880.1"/>
    <property type="molecule type" value="Genomic_DNA"/>
</dbReference>
<dbReference type="GO" id="GO:0008876">
    <property type="term" value="F:quinoprotein glucose dehydrogenase activity"/>
    <property type="evidence" value="ECO:0007669"/>
    <property type="project" value="TreeGrafter"/>
</dbReference>
<evidence type="ECO:0000256" key="6">
    <source>
        <dbReference type="ARBA" id="ARBA00022891"/>
    </source>
</evidence>
<evidence type="ECO:0000256" key="5">
    <source>
        <dbReference type="ARBA" id="ARBA00022692"/>
    </source>
</evidence>
<feature type="chain" id="PRO_5028807823" evidence="10">
    <location>
        <begin position="21"/>
        <end position="649"/>
    </location>
</feature>
<feature type="domain" description="Pyrrolo-quinoline quinone repeat" evidence="11">
    <location>
        <begin position="33"/>
        <end position="625"/>
    </location>
</feature>
<sequence length="649" mass="70199">MKNQLIHLIILSLLSVAVCAQPVQKQPANSVEWPAYGNDAGGMRFSPLTQINPGNVKQLTVAWTFRTGELEHYKGTSAEEKAAFEATPIMVDGTLFFSTPTSRVFAVDAATGQKKWDYNPDVYLRQDLSELTSRGVSVWPAPNDKQVTGGTSKRIFVATIDGRLIALDALTGKPIATFGKAGSVDLRAGVGNISVTSPPAIIGNTVVVGSSMGDNQRFNYDRGVVRAYDAVTGALRWSWDPIPRLKGEAGFETWKGPNANQTGAANAWSIISADAERDLVFIPTTSPSPDYYGGERLGKNLYASSIVAIRASTGKVVWSFQTVHHDLWDYDNASQPLLFPFTLNGKTVPAVAAGTKMGFVFILNRETGVPLLLVEERPVPKSTIPGEEAFPTQPFPTMLPALGLQKVEAWGMTPADKAIAQKRIDGLLYQGIYTPPSLQGSLMTPGNVGGIHWGGMCYDPTSGLLITNVNRMAAVIRLLEREKLAESVKNDQDLLRAETGMQSGTPYVLKRSYMFTRDERGIQMQTPPPWGTLAAINLKKGTLEWEVPLGYMMDINKYPEAKQWGSLNFGGAIATAGGLVFVAASLDGHLRAFKTQDGSLQWEVPLPASGQATPMTYQVNGQQYVVIAAGGHGKLGTKLGDYLVGYRLP</sequence>
<dbReference type="RefSeq" id="WP_182463254.1">
    <property type="nucleotide sequence ID" value="NZ_CP059732.1"/>
</dbReference>
<keyword evidence="8" id="KW-0560">Oxidoreductase</keyword>
<feature type="signal peptide" evidence="10">
    <location>
        <begin position="1"/>
        <end position="20"/>
    </location>
</feature>
<dbReference type="PANTHER" id="PTHR32303">
    <property type="entry name" value="QUINOPROTEIN ALCOHOL DEHYDROGENASE (CYTOCHROME C)"/>
    <property type="match status" value="1"/>
</dbReference>
<evidence type="ECO:0000256" key="1">
    <source>
        <dbReference type="ARBA" id="ARBA00001931"/>
    </source>
</evidence>
<dbReference type="AlphaFoldDB" id="A0A7G5H438"/>
<evidence type="ECO:0000313" key="13">
    <source>
        <dbReference type="Proteomes" id="UP000515369"/>
    </source>
</evidence>
<dbReference type="KEGG" id="sfol:H3H32_13775"/>
<dbReference type="SUPFAM" id="SSF50998">
    <property type="entry name" value="Quinoprotein alcohol dehydrogenase-like"/>
    <property type="match status" value="1"/>
</dbReference>
<dbReference type="InterPro" id="IPR011047">
    <property type="entry name" value="Quinoprotein_ADH-like_sf"/>
</dbReference>
<evidence type="ECO:0000256" key="7">
    <source>
        <dbReference type="ARBA" id="ARBA00022989"/>
    </source>
</evidence>
<dbReference type="PROSITE" id="PS00363">
    <property type="entry name" value="BACTERIAL_PQQ_1"/>
    <property type="match status" value="1"/>
</dbReference>
<dbReference type="CDD" id="cd10280">
    <property type="entry name" value="PQQ_mGDH"/>
    <property type="match status" value="1"/>
</dbReference>
<dbReference type="GO" id="GO:0048038">
    <property type="term" value="F:quinone binding"/>
    <property type="evidence" value="ECO:0007669"/>
    <property type="project" value="InterPro"/>
</dbReference>
<organism evidence="12 13">
    <name type="scientific">Spirosoma foliorum</name>
    <dbReference type="NCBI Taxonomy" id="2710596"/>
    <lineage>
        <taxon>Bacteria</taxon>
        <taxon>Pseudomonadati</taxon>
        <taxon>Bacteroidota</taxon>
        <taxon>Cytophagia</taxon>
        <taxon>Cytophagales</taxon>
        <taxon>Cytophagaceae</taxon>
        <taxon>Spirosoma</taxon>
    </lineage>
</organism>
<comment type="similarity">
    <text evidence="3">Belongs to the bacterial PQQ dehydrogenase family.</text>
</comment>
<gene>
    <name evidence="12" type="ORF">H3H32_13775</name>
</gene>
<keyword evidence="9" id="KW-0472">Membrane</keyword>
<keyword evidence="10" id="KW-0732">Signal</keyword>
<proteinExistence type="inferred from homology"/>
<dbReference type="InterPro" id="IPR002372">
    <property type="entry name" value="PQQ_rpt_dom"/>
</dbReference>
<keyword evidence="13" id="KW-1185">Reference proteome</keyword>
<evidence type="ECO:0000256" key="8">
    <source>
        <dbReference type="ARBA" id="ARBA00023002"/>
    </source>
</evidence>
<dbReference type="GO" id="GO:0030288">
    <property type="term" value="C:outer membrane-bounded periplasmic space"/>
    <property type="evidence" value="ECO:0007669"/>
    <property type="project" value="InterPro"/>
</dbReference>
<evidence type="ECO:0000256" key="4">
    <source>
        <dbReference type="ARBA" id="ARBA00022475"/>
    </source>
</evidence>
<dbReference type="InterPro" id="IPR017511">
    <property type="entry name" value="PQQ_mDH"/>
</dbReference>
<dbReference type="Gene3D" id="2.140.10.10">
    <property type="entry name" value="Quinoprotein alcohol dehydrogenase-like superfamily"/>
    <property type="match status" value="1"/>
</dbReference>
<evidence type="ECO:0000256" key="9">
    <source>
        <dbReference type="ARBA" id="ARBA00023136"/>
    </source>
</evidence>
<dbReference type="InterPro" id="IPR001479">
    <property type="entry name" value="Quinoprotein_DH_CS"/>
</dbReference>
<keyword evidence="6" id="KW-0634">PQQ</keyword>
<keyword evidence="4" id="KW-1003">Cell membrane</keyword>
<dbReference type="PANTHER" id="PTHR32303:SF4">
    <property type="entry name" value="QUINOPROTEIN GLUCOSE DEHYDROGENASE"/>
    <property type="match status" value="1"/>
</dbReference>
<comment type="cofactor">
    <cofactor evidence="1">
        <name>pyrroloquinoline quinone</name>
        <dbReference type="ChEBI" id="CHEBI:58442"/>
    </cofactor>
</comment>
<dbReference type="Pfam" id="PF01011">
    <property type="entry name" value="PQQ"/>
    <property type="match status" value="1"/>
</dbReference>
<evidence type="ECO:0000313" key="12">
    <source>
        <dbReference type="EMBL" id="QMW05880.1"/>
    </source>
</evidence>
<name>A0A7G5H438_9BACT</name>